<feature type="domain" description="Thiamine pyrophosphate enzyme TPP-binding" evidence="3">
    <location>
        <begin position="64"/>
        <end position="212"/>
    </location>
</feature>
<feature type="domain" description="Pyruvate ferredoxin oxidoreductase beta subunit C-terminal" evidence="4">
    <location>
        <begin position="273"/>
        <end position="319"/>
    </location>
</feature>
<dbReference type="SUPFAM" id="SSF52518">
    <property type="entry name" value="Thiamin diphosphate-binding fold (THDP-binding)"/>
    <property type="match status" value="1"/>
</dbReference>
<dbReference type="Pfam" id="PF12367">
    <property type="entry name" value="PFO_beta_C"/>
    <property type="match status" value="1"/>
</dbReference>
<evidence type="ECO:0000313" key="5">
    <source>
        <dbReference type="EMBL" id="PIW15377.1"/>
    </source>
</evidence>
<name>A0A2M7G1G7_9BACT</name>
<evidence type="ECO:0000256" key="1">
    <source>
        <dbReference type="ARBA" id="ARBA00023002"/>
    </source>
</evidence>
<dbReference type="Proteomes" id="UP000231019">
    <property type="component" value="Unassembled WGS sequence"/>
</dbReference>
<evidence type="ECO:0000259" key="3">
    <source>
        <dbReference type="Pfam" id="PF02775"/>
    </source>
</evidence>
<dbReference type="Gene3D" id="3.40.50.970">
    <property type="match status" value="1"/>
</dbReference>
<protein>
    <submittedName>
        <fullName evidence="5">2-oxoglutarate ferredoxin oxidoreductase subunit beta</fullName>
    </submittedName>
</protein>
<keyword evidence="1" id="KW-0560">Oxidoreductase</keyword>
<dbReference type="InterPro" id="IPR032686">
    <property type="entry name" value="PFO_beta_C"/>
</dbReference>
<feature type="region of interest" description="Disordered" evidence="2">
    <location>
        <begin position="1"/>
        <end position="22"/>
    </location>
</feature>
<evidence type="ECO:0000256" key="2">
    <source>
        <dbReference type="SAM" id="MobiDB-lite"/>
    </source>
</evidence>
<dbReference type="InterPro" id="IPR051457">
    <property type="entry name" value="2-oxoacid:Fd_oxidoreductase"/>
</dbReference>
<dbReference type="GO" id="GO:0016625">
    <property type="term" value="F:oxidoreductase activity, acting on the aldehyde or oxo group of donors, iron-sulfur protein as acceptor"/>
    <property type="evidence" value="ECO:0007669"/>
    <property type="project" value="UniProtKB-ARBA"/>
</dbReference>
<dbReference type="InterPro" id="IPR029061">
    <property type="entry name" value="THDP-binding"/>
</dbReference>
<dbReference type="AlphaFoldDB" id="A0A2M7G1G7"/>
<proteinExistence type="predicted"/>
<dbReference type="GO" id="GO:0045333">
    <property type="term" value="P:cellular respiration"/>
    <property type="evidence" value="ECO:0007669"/>
    <property type="project" value="UniProtKB-ARBA"/>
</dbReference>
<sequence>MSETVTPSKPAPKTNRIGLTRDDYKGGPTTLCPGCGHNAISNHIIQAAYEAGVDPFTLGKFSGIGCSSKTPAYFISKAHAFNSAHGRMPSIATGALLANHKLVGLAVSGDGDTASIGMGQFAHLIRRNLDMVYIIENNGVYGLTKGQFSATADEGSVLKKGSENPFEAIDLCGLAVELGCGFVARSFSGDKKQLVPLIQAAFSHKGTAVIDVISPCVTFNDHEGSTRSYDYVKDHDKPLQEIDFIPYYEEIQVDYEAGNVIDVKLHDGSHLALKKLDRDYDPTSKLEALRLVHESREDKHLLTGLIYHNPNKPSFEQLLNLPETPIWSLGESELRLSEEQFNGIMQSMMG</sequence>
<dbReference type="Pfam" id="PF02775">
    <property type="entry name" value="TPP_enzyme_C"/>
    <property type="match status" value="1"/>
</dbReference>
<accession>A0A2M7G1G7</accession>
<reference evidence="5 6" key="1">
    <citation type="submission" date="2017-09" db="EMBL/GenBank/DDBJ databases">
        <title>Depth-based differentiation of microbial function through sediment-hosted aquifers and enrichment of novel symbionts in the deep terrestrial subsurface.</title>
        <authorList>
            <person name="Probst A.J."/>
            <person name="Ladd B."/>
            <person name="Jarett J.K."/>
            <person name="Geller-Mcgrath D.E."/>
            <person name="Sieber C.M."/>
            <person name="Emerson J.B."/>
            <person name="Anantharaman K."/>
            <person name="Thomas B.C."/>
            <person name="Malmstrom R."/>
            <person name="Stieglmeier M."/>
            <person name="Klingl A."/>
            <person name="Woyke T."/>
            <person name="Ryan C.M."/>
            <person name="Banfield J.F."/>
        </authorList>
    </citation>
    <scope>NUCLEOTIDE SEQUENCE [LARGE SCALE GENOMIC DNA]</scope>
    <source>
        <strain evidence="5">CG17_big_fil_post_rev_8_21_14_2_50_48_46</strain>
    </source>
</reference>
<dbReference type="EMBL" id="PFFQ01000053">
    <property type="protein sequence ID" value="PIW15377.1"/>
    <property type="molecule type" value="Genomic_DNA"/>
</dbReference>
<evidence type="ECO:0000259" key="4">
    <source>
        <dbReference type="Pfam" id="PF12367"/>
    </source>
</evidence>
<comment type="caution">
    <text evidence="5">The sequence shown here is derived from an EMBL/GenBank/DDBJ whole genome shotgun (WGS) entry which is preliminary data.</text>
</comment>
<dbReference type="CDD" id="cd03375">
    <property type="entry name" value="TPP_OGFOR"/>
    <property type="match status" value="1"/>
</dbReference>
<dbReference type="InterPro" id="IPR011766">
    <property type="entry name" value="TPP_enzyme_TPP-bd"/>
</dbReference>
<evidence type="ECO:0000313" key="6">
    <source>
        <dbReference type="Proteomes" id="UP000231019"/>
    </source>
</evidence>
<dbReference type="PANTHER" id="PTHR48084">
    <property type="entry name" value="2-OXOGLUTARATE OXIDOREDUCTASE SUBUNIT KORB-RELATED"/>
    <property type="match status" value="1"/>
</dbReference>
<dbReference type="PANTHER" id="PTHR48084:SF5">
    <property type="entry name" value="BLR6744 PROTEIN"/>
    <property type="match status" value="1"/>
</dbReference>
<organism evidence="5 6">
    <name type="scientific">bacterium (Candidatus Blackallbacteria) CG17_big_fil_post_rev_8_21_14_2_50_48_46</name>
    <dbReference type="NCBI Taxonomy" id="2014261"/>
    <lineage>
        <taxon>Bacteria</taxon>
        <taxon>Candidatus Blackallbacteria</taxon>
    </lineage>
</organism>
<gene>
    <name evidence="5" type="ORF">COW36_18345</name>
</gene>
<dbReference type="GO" id="GO:0030976">
    <property type="term" value="F:thiamine pyrophosphate binding"/>
    <property type="evidence" value="ECO:0007669"/>
    <property type="project" value="InterPro"/>
</dbReference>